<dbReference type="EMBL" id="QZCH01000007">
    <property type="protein sequence ID" value="RJG48625.1"/>
    <property type="molecule type" value="Genomic_DNA"/>
</dbReference>
<reference evidence="1 2" key="1">
    <citation type="submission" date="2018-09" db="EMBL/GenBank/DDBJ databases">
        <authorList>
            <person name="Wang F."/>
        </authorList>
    </citation>
    <scope>NUCLEOTIDE SEQUENCE [LARGE SCALE GENOMIC DNA]</scope>
    <source>
        <strain evidence="1 2">PLHSC7-2</strain>
    </source>
</reference>
<comment type="caution">
    <text evidence="1">The sequence shown here is derived from an EMBL/GenBank/DDBJ whole genome shotgun (WGS) entry which is preliminary data.</text>
</comment>
<proteinExistence type="predicted"/>
<organism evidence="1 2">
    <name type="scientific">Motilimonas pumila</name>
    <dbReference type="NCBI Taxonomy" id="2303987"/>
    <lineage>
        <taxon>Bacteria</taxon>
        <taxon>Pseudomonadati</taxon>
        <taxon>Pseudomonadota</taxon>
        <taxon>Gammaproteobacteria</taxon>
        <taxon>Alteromonadales</taxon>
        <taxon>Alteromonadales genera incertae sedis</taxon>
        <taxon>Motilimonas</taxon>
    </lineage>
</organism>
<accession>A0A418YG51</accession>
<dbReference type="Proteomes" id="UP000283255">
    <property type="component" value="Unassembled WGS sequence"/>
</dbReference>
<protein>
    <submittedName>
        <fullName evidence="1">Uncharacterized protein</fullName>
    </submittedName>
</protein>
<name>A0A418YG51_9GAMM</name>
<reference evidence="1 2" key="2">
    <citation type="submission" date="2019-01" db="EMBL/GenBank/DDBJ databases">
        <title>Motilimonas pumilus sp. nov., isolated from the gut of sea cucumber (Apostichopus japonicus).</title>
        <authorList>
            <person name="Wang F.-Q."/>
            <person name="Ren L.-H."/>
            <person name="Lin Y.-W."/>
            <person name="Sun G.-H."/>
            <person name="Du Z.-J."/>
            <person name="Zhao J.-X."/>
            <person name="Liu X.-J."/>
            <person name="Liu L.-J."/>
        </authorList>
    </citation>
    <scope>NUCLEOTIDE SEQUENCE [LARGE SCALE GENOMIC DNA]</scope>
    <source>
        <strain evidence="1 2">PLHSC7-2</strain>
    </source>
</reference>
<dbReference type="AlphaFoldDB" id="A0A418YG51"/>
<sequence>MAAYNLHIKRENEILDSEWLAICAQDKTLSVQHVAIAINPQTGEKIEISTPNSCVWTSPASCNKYYFSYFNGRITFGSDEIQVNKAKEIAKLLRAKVVGDEGEEY</sequence>
<keyword evidence="2" id="KW-1185">Reference proteome</keyword>
<evidence type="ECO:0000313" key="1">
    <source>
        <dbReference type="EMBL" id="RJG48625.1"/>
    </source>
</evidence>
<dbReference type="OrthoDB" id="8480032at2"/>
<evidence type="ECO:0000313" key="2">
    <source>
        <dbReference type="Proteomes" id="UP000283255"/>
    </source>
</evidence>
<gene>
    <name evidence="1" type="ORF">D1Z90_07125</name>
</gene>